<organism evidence="2">
    <name type="scientific">marine metagenome</name>
    <dbReference type="NCBI Taxonomy" id="408172"/>
    <lineage>
        <taxon>unclassified sequences</taxon>
        <taxon>metagenomes</taxon>
        <taxon>ecological metagenomes</taxon>
    </lineage>
</organism>
<evidence type="ECO:0000256" key="1">
    <source>
        <dbReference type="SAM" id="MobiDB-lite"/>
    </source>
</evidence>
<accession>A0A383F4M2</accession>
<name>A0A383F4M2_9ZZZZ</name>
<gene>
    <name evidence="2" type="ORF">METZ01_LOCUS516384</name>
</gene>
<reference evidence="2" key="1">
    <citation type="submission" date="2018-05" db="EMBL/GenBank/DDBJ databases">
        <authorList>
            <person name="Lanie J.A."/>
            <person name="Ng W.-L."/>
            <person name="Kazmierczak K.M."/>
            <person name="Andrzejewski T.M."/>
            <person name="Davidsen T.M."/>
            <person name="Wayne K.J."/>
            <person name="Tettelin H."/>
            <person name="Glass J.I."/>
            <person name="Rusch D."/>
            <person name="Podicherti R."/>
            <person name="Tsui H.-C.T."/>
            <person name="Winkler M.E."/>
        </authorList>
    </citation>
    <scope>NUCLEOTIDE SEQUENCE</scope>
</reference>
<sequence>MEKSKKDVGIDMVRRSGKIGGQEKRDPKRFDKYDKGSPKTKRNIIQQELDYMKRNYSKKSDDEYLDDLDDKFSYNTKTYKKGSIKIVNGKVK</sequence>
<feature type="region of interest" description="Disordered" evidence="1">
    <location>
        <begin position="1"/>
        <end position="44"/>
    </location>
</feature>
<feature type="compositionally biased region" description="Basic and acidic residues" evidence="1">
    <location>
        <begin position="21"/>
        <end position="37"/>
    </location>
</feature>
<feature type="compositionally biased region" description="Basic and acidic residues" evidence="1">
    <location>
        <begin position="1"/>
        <end position="14"/>
    </location>
</feature>
<dbReference type="AlphaFoldDB" id="A0A383F4M2"/>
<evidence type="ECO:0000313" key="2">
    <source>
        <dbReference type="EMBL" id="SVE63530.1"/>
    </source>
</evidence>
<proteinExistence type="predicted"/>
<protein>
    <submittedName>
        <fullName evidence="2">Uncharacterized protein</fullName>
    </submittedName>
</protein>
<dbReference type="EMBL" id="UINC01231121">
    <property type="protein sequence ID" value="SVE63530.1"/>
    <property type="molecule type" value="Genomic_DNA"/>
</dbReference>